<keyword evidence="5 13" id="KW-1003">Cell membrane</keyword>
<dbReference type="GO" id="GO:0005886">
    <property type="term" value="C:plasma membrane"/>
    <property type="evidence" value="ECO:0007669"/>
    <property type="project" value="UniProtKB-SubCell"/>
</dbReference>
<keyword evidence="16" id="KW-1185">Reference proteome</keyword>
<evidence type="ECO:0000256" key="8">
    <source>
        <dbReference type="ARBA" id="ARBA00022841"/>
    </source>
</evidence>
<keyword evidence="11 13" id="KW-0012">Acyltransferase</keyword>
<evidence type="ECO:0000256" key="2">
    <source>
        <dbReference type="ARBA" id="ARBA00005182"/>
    </source>
</evidence>
<evidence type="ECO:0000313" key="16">
    <source>
        <dbReference type="Proteomes" id="UP000005019"/>
    </source>
</evidence>
<dbReference type="PANTHER" id="PTHR13285">
    <property type="entry name" value="ACYLTRANSFERASE"/>
    <property type="match status" value="1"/>
</dbReference>
<evidence type="ECO:0000256" key="9">
    <source>
        <dbReference type="ARBA" id="ARBA00022989"/>
    </source>
</evidence>
<dbReference type="RefSeq" id="WP_008064379.1">
    <property type="nucleotide sequence ID" value="NZ_AFHG01000059.1"/>
</dbReference>
<keyword evidence="7 14" id="KW-0812">Transmembrane</keyword>
<dbReference type="STRING" id="1000565.METUNv1_03778"/>
<keyword evidence="9 14" id="KW-1133">Transmembrane helix</keyword>
<keyword evidence="8" id="KW-0016">Alginate biosynthesis</keyword>
<evidence type="ECO:0000256" key="13">
    <source>
        <dbReference type="PIRNR" id="PIRNR016636"/>
    </source>
</evidence>
<feature type="transmembrane region" description="Helical" evidence="14">
    <location>
        <begin position="451"/>
        <end position="472"/>
    </location>
</feature>
<dbReference type="InterPro" id="IPR024194">
    <property type="entry name" value="Ac/AlaTfrase_AlgI/DltB"/>
</dbReference>
<dbReference type="Proteomes" id="UP000005019">
    <property type="component" value="Unassembled WGS sequence"/>
</dbReference>
<dbReference type="PIRSF" id="PIRSF016636">
    <property type="entry name" value="AlgI_DltB"/>
    <property type="match status" value="1"/>
</dbReference>
<name>F5RHI1_METUF</name>
<proteinExistence type="inferred from homology"/>
<dbReference type="PIRSF" id="PIRSF500217">
    <property type="entry name" value="AlgI"/>
    <property type="match status" value="1"/>
</dbReference>
<evidence type="ECO:0000256" key="5">
    <source>
        <dbReference type="ARBA" id="ARBA00022475"/>
    </source>
</evidence>
<dbReference type="eggNOG" id="COG1696">
    <property type="taxonomic scope" value="Bacteria"/>
</dbReference>
<feature type="transmembrane region" description="Helical" evidence="14">
    <location>
        <begin position="74"/>
        <end position="107"/>
    </location>
</feature>
<comment type="subcellular location">
    <subcellularLocation>
        <location evidence="1">Cell membrane</location>
        <topology evidence="1">Multi-pass membrane protein</topology>
    </subcellularLocation>
</comment>
<dbReference type="InterPro" id="IPR004299">
    <property type="entry name" value="MBOAT_fam"/>
</dbReference>
<organism evidence="15 16">
    <name type="scientific">Methyloversatilis universalis (strain ATCC BAA-1314 / DSM 25237 / JCM 13912 / CCUG 52030 / FAM5)</name>
    <dbReference type="NCBI Taxonomy" id="1000565"/>
    <lineage>
        <taxon>Bacteria</taxon>
        <taxon>Pseudomonadati</taxon>
        <taxon>Pseudomonadota</taxon>
        <taxon>Betaproteobacteria</taxon>
        <taxon>Nitrosomonadales</taxon>
        <taxon>Sterolibacteriaceae</taxon>
        <taxon>Methyloversatilis</taxon>
    </lineage>
</organism>
<evidence type="ECO:0000256" key="4">
    <source>
        <dbReference type="ARBA" id="ARBA00016084"/>
    </source>
</evidence>
<protein>
    <recommendedName>
        <fullName evidence="4">Probable alginate O-acetylase AlgI</fullName>
    </recommendedName>
    <alternativeName>
        <fullName evidence="12">Alginate biosynthesis protein AlgI</fullName>
    </alternativeName>
</protein>
<feature type="transmembrane region" description="Helical" evidence="14">
    <location>
        <begin position="355"/>
        <end position="381"/>
    </location>
</feature>
<dbReference type="GO" id="GO:0016746">
    <property type="term" value="F:acyltransferase activity"/>
    <property type="evidence" value="ECO:0007669"/>
    <property type="project" value="UniProtKB-KW"/>
</dbReference>
<evidence type="ECO:0000256" key="10">
    <source>
        <dbReference type="ARBA" id="ARBA00023136"/>
    </source>
</evidence>
<dbReference type="EMBL" id="AFHG01000059">
    <property type="protein sequence ID" value="EGK69813.1"/>
    <property type="molecule type" value="Genomic_DNA"/>
</dbReference>
<dbReference type="Pfam" id="PF03062">
    <property type="entry name" value="MBOAT"/>
    <property type="match status" value="1"/>
</dbReference>
<dbReference type="GO" id="GO:0042121">
    <property type="term" value="P:alginic acid biosynthetic process"/>
    <property type="evidence" value="ECO:0007669"/>
    <property type="project" value="UniProtKB-KW"/>
</dbReference>
<evidence type="ECO:0000256" key="7">
    <source>
        <dbReference type="ARBA" id="ARBA00022692"/>
    </source>
</evidence>
<reference evidence="15 16" key="1">
    <citation type="journal article" date="2011" name="J. Bacteriol.">
        <title>Genome sequence of Methyloversatilis universalis FAM5T, a methylotrophic representative of the order Rhodocyclales.</title>
        <authorList>
            <person name="Kittichotirat W."/>
            <person name="Good N.M."/>
            <person name="Hall R."/>
            <person name="Bringel F."/>
            <person name="Lajus A."/>
            <person name="Medigue C."/>
            <person name="Smalley N.E."/>
            <person name="Beck D."/>
            <person name="Bumgarner R."/>
            <person name="Vuilleumier S."/>
            <person name="Kalyuzhnaya M.G."/>
        </authorList>
    </citation>
    <scope>NUCLEOTIDE SEQUENCE [LARGE SCALE GENOMIC DNA]</scope>
    <source>
        <strain evidence="16">ATCC BAA-1314 / JCM 13912 / FAM5</strain>
    </source>
</reference>
<dbReference type="OrthoDB" id="139172at2"/>
<sequence>MIFSQPVFFVFLAVLLLLYSLCRSQSERAVTLLAGSLLFYASWKPAYLILLVLSVSANYLFYSALSRTRSRRTLVVALTLNLTLLGVIKYLGMVIDTALAAAGLAGVDIRGVDSSWTHWALPLGISFYTFHMLSVMIDVYRGEWTTRISFRAWWLYVSFFPHMVAGPILRASELVEQLGRLQPLQARDLKLGALIFMGGLIKKVLFADNLAGVADDLLAHPERLDSATAWLGVTAFALQIYFDFSGYSEMAIGLARVFGITLPRNFLYPYVSRNPQEFWQRWHITLSRWLRDYLYVSLGGNRRGAARTLANLMITMVLGGLWHGAAWTFVIWGALHGGWLVLHRVLKPLLPAPGAALPAALYAVCSWAVSMVIVWITWVFFRAPSLDAALSLCGRMFGASEAGAQPPEVRSFVWLLTGLTLGLVLLEPRLVGFAARSTERWSRTPALLRGSVYAACVLALVVFGGSTQRFIYFDF</sequence>
<accession>F5RHI1</accession>
<comment type="similarity">
    <text evidence="3 13">Belongs to the membrane-bound acyltransferase family.</text>
</comment>
<dbReference type="AlphaFoldDB" id="F5RHI1"/>
<feature type="transmembrane region" description="Helical" evidence="14">
    <location>
        <begin position="46"/>
        <end position="62"/>
    </location>
</feature>
<feature type="transmembrane region" description="Helical" evidence="14">
    <location>
        <begin position="312"/>
        <end position="335"/>
    </location>
</feature>
<evidence type="ECO:0000256" key="12">
    <source>
        <dbReference type="ARBA" id="ARBA00031030"/>
    </source>
</evidence>
<feature type="transmembrane region" description="Helical" evidence="14">
    <location>
        <begin position="119"/>
        <end position="140"/>
    </location>
</feature>
<keyword evidence="6 13" id="KW-0808">Transferase</keyword>
<evidence type="ECO:0000256" key="6">
    <source>
        <dbReference type="ARBA" id="ARBA00022679"/>
    </source>
</evidence>
<evidence type="ECO:0000256" key="11">
    <source>
        <dbReference type="ARBA" id="ARBA00023315"/>
    </source>
</evidence>
<dbReference type="InterPro" id="IPR028362">
    <property type="entry name" value="AlgI"/>
</dbReference>
<evidence type="ECO:0000313" key="15">
    <source>
        <dbReference type="EMBL" id="EGK69813.1"/>
    </source>
</evidence>
<comment type="pathway">
    <text evidence="2">Glycan biosynthesis; alginate biosynthesis.</text>
</comment>
<keyword evidence="10 13" id="KW-0472">Membrane</keyword>
<dbReference type="PANTHER" id="PTHR13285:SF23">
    <property type="entry name" value="TEICHOIC ACID D-ALANYLTRANSFERASE"/>
    <property type="match status" value="1"/>
</dbReference>
<dbReference type="InterPro" id="IPR051085">
    <property type="entry name" value="MB_O-acyltransferase"/>
</dbReference>
<comment type="caution">
    <text evidence="15">The sequence shown here is derived from an EMBL/GenBank/DDBJ whole genome shotgun (WGS) entry which is preliminary data.</text>
</comment>
<evidence type="ECO:0000256" key="3">
    <source>
        <dbReference type="ARBA" id="ARBA00010323"/>
    </source>
</evidence>
<evidence type="ECO:0000256" key="1">
    <source>
        <dbReference type="ARBA" id="ARBA00004651"/>
    </source>
</evidence>
<evidence type="ECO:0000256" key="14">
    <source>
        <dbReference type="SAM" id="Phobius"/>
    </source>
</evidence>
<gene>
    <name evidence="15" type="ORF">METUNv1_03778</name>
</gene>